<feature type="transmembrane region" description="Helical" evidence="1">
    <location>
        <begin position="102"/>
        <end position="127"/>
    </location>
</feature>
<dbReference type="PANTHER" id="PTHR23320:SF165">
    <property type="entry name" value="MARVEL DOMAIN-CONTAINING PROTEIN"/>
    <property type="match status" value="1"/>
</dbReference>
<evidence type="ECO:0000256" key="1">
    <source>
        <dbReference type="SAM" id="Phobius"/>
    </source>
</evidence>
<feature type="transmembrane region" description="Helical" evidence="1">
    <location>
        <begin position="162"/>
        <end position="191"/>
    </location>
</feature>
<keyword evidence="1" id="KW-0472">Membrane</keyword>
<evidence type="ECO:0000313" key="3">
    <source>
        <dbReference type="Proteomes" id="UP001152320"/>
    </source>
</evidence>
<feature type="transmembrane region" description="Helical" evidence="1">
    <location>
        <begin position="47"/>
        <end position="65"/>
    </location>
</feature>
<dbReference type="PANTHER" id="PTHR23320">
    <property type="entry name" value="MEMBRANE-SPANNING 4-DOMAINS SUBFAMILY A MS4A -RELATED"/>
    <property type="match status" value="1"/>
</dbReference>
<proteinExistence type="predicted"/>
<organism evidence="2 3">
    <name type="scientific">Holothuria leucospilota</name>
    <name type="common">Black long sea cucumber</name>
    <name type="synonym">Mertensiothuria leucospilota</name>
    <dbReference type="NCBI Taxonomy" id="206669"/>
    <lineage>
        <taxon>Eukaryota</taxon>
        <taxon>Metazoa</taxon>
        <taxon>Echinodermata</taxon>
        <taxon>Eleutherozoa</taxon>
        <taxon>Echinozoa</taxon>
        <taxon>Holothuroidea</taxon>
        <taxon>Aspidochirotacea</taxon>
        <taxon>Aspidochirotida</taxon>
        <taxon>Holothuriidae</taxon>
        <taxon>Holothuria</taxon>
    </lineage>
</organism>
<keyword evidence="1" id="KW-1133">Transmembrane helix</keyword>
<accession>A0A9Q1H7F0</accession>
<feature type="transmembrane region" description="Helical" evidence="1">
    <location>
        <begin position="77"/>
        <end position="96"/>
    </location>
</feature>
<dbReference type="AlphaFoldDB" id="A0A9Q1H7F0"/>
<dbReference type="InterPro" id="IPR030417">
    <property type="entry name" value="MS4A"/>
</dbReference>
<dbReference type="Proteomes" id="UP001152320">
    <property type="component" value="Chromosome 9"/>
</dbReference>
<protein>
    <submittedName>
        <fullName evidence="2">Uncharacterized protein</fullName>
    </submittedName>
</protein>
<evidence type="ECO:0000313" key="2">
    <source>
        <dbReference type="EMBL" id="KAJ8035909.1"/>
    </source>
</evidence>
<reference evidence="2" key="1">
    <citation type="submission" date="2021-10" db="EMBL/GenBank/DDBJ databases">
        <title>Tropical sea cucumber genome reveals ecological adaptation and Cuvierian tubules defense mechanism.</title>
        <authorList>
            <person name="Chen T."/>
        </authorList>
    </citation>
    <scope>NUCLEOTIDE SEQUENCE</scope>
    <source>
        <strain evidence="2">Nanhai2018</strain>
        <tissue evidence="2">Muscle</tissue>
    </source>
</reference>
<sequence length="211" mass="23333">MQPSNQQQQVMWGNHAYPVVTSGSLGTQNSSNRNLWGSSVRHSMGNIQIACGIIEFALGVTLLCLPLSRYFDFPNVAWGVWNGVFAVTTGFLGVYSKRSKGMVITYMIMSIIAAVLSAICCGFTAAATPTVAYYRRVSMHDLVIVSYMFLQIYGYYSANADYAIYITLSIIFALQMLFSILGASFTCGALTSKNNQQQIFRFDNKKKTDPI</sequence>
<dbReference type="EMBL" id="JAIZAY010000009">
    <property type="protein sequence ID" value="KAJ8035909.1"/>
    <property type="molecule type" value="Genomic_DNA"/>
</dbReference>
<dbReference type="OrthoDB" id="2019149at2759"/>
<comment type="caution">
    <text evidence="2">The sequence shown here is derived from an EMBL/GenBank/DDBJ whole genome shotgun (WGS) entry which is preliminary data.</text>
</comment>
<keyword evidence="1" id="KW-0812">Transmembrane</keyword>
<gene>
    <name evidence="2" type="ORF">HOLleu_19731</name>
</gene>
<keyword evidence="3" id="KW-1185">Reference proteome</keyword>
<name>A0A9Q1H7F0_HOLLE</name>